<comment type="similarity">
    <text evidence="1">Belongs to the thioesterase PaaI family.</text>
</comment>
<dbReference type="NCBIfam" id="TIGR00369">
    <property type="entry name" value="unchar_dom_1"/>
    <property type="match status" value="1"/>
</dbReference>
<evidence type="ECO:0000256" key="1">
    <source>
        <dbReference type="ARBA" id="ARBA00008324"/>
    </source>
</evidence>
<dbReference type="GO" id="GO:0005829">
    <property type="term" value="C:cytosol"/>
    <property type="evidence" value="ECO:0007669"/>
    <property type="project" value="TreeGrafter"/>
</dbReference>
<protein>
    <submittedName>
        <fullName evidence="4">Uncharacterized conserved protein</fullName>
    </submittedName>
</protein>
<dbReference type="InterPro" id="IPR029069">
    <property type="entry name" value="HotDog_dom_sf"/>
</dbReference>
<dbReference type="InterPro" id="IPR003736">
    <property type="entry name" value="PAAI_dom"/>
</dbReference>
<dbReference type="Gene3D" id="3.10.129.10">
    <property type="entry name" value="Hotdog Thioesterase"/>
    <property type="match status" value="1"/>
</dbReference>
<evidence type="ECO:0000256" key="2">
    <source>
        <dbReference type="ARBA" id="ARBA00022801"/>
    </source>
</evidence>
<dbReference type="PANTHER" id="PTHR43240:SF5">
    <property type="entry name" value="1,4-DIHYDROXY-2-NAPHTHOYL-COA THIOESTERASE 1"/>
    <property type="match status" value="1"/>
</dbReference>
<evidence type="ECO:0000313" key="4">
    <source>
        <dbReference type="EMBL" id="ACV21703.1"/>
    </source>
</evidence>
<sequence length="165" mass="18361">MHEDKWSRFAEETFGEGATMDDIILHGLTHTMGLSVQEVRDGYVRLAMPVTEDLVQPLGFLHGGATLALLESCASCASMLRVDPDTHYSFGSGIEAKHINSVQVGETVIGEAQLNRTEDLGERGLKEYWDIKATTTEGKLVCTGVFKERIVSKEYFEKRNKEQHA</sequence>
<evidence type="ECO:0000259" key="3">
    <source>
        <dbReference type="Pfam" id="PF03061"/>
    </source>
</evidence>
<gene>
    <name evidence="4" type="ordered locus">Shel_06440</name>
</gene>
<dbReference type="EMBL" id="CP001684">
    <property type="protein sequence ID" value="ACV21703.1"/>
    <property type="molecule type" value="Genomic_DNA"/>
</dbReference>
<dbReference type="PANTHER" id="PTHR43240">
    <property type="entry name" value="1,4-DIHYDROXY-2-NAPHTHOYL-COA THIOESTERASE 1"/>
    <property type="match status" value="1"/>
</dbReference>
<dbReference type="eggNOG" id="COG2050">
    <property type="taxonomic scope" value="Bacteria"/>
</dbReference>
<feature type="domain" description="Thioesterase" evidence="3">
    <location>
        <begin position="59"/>
        <end position="117"/>
    </location>
</feature>
<name>C7N3W2_SLAHD</name>
<organism evidence="4 5">
    <name type="scientific">Slackia heliotrinireducens (strain ATCC 29202 / DSM 20476 / NCTC 11029 / RHS 1)</name>
    <name type="common">Peptococcus heliotrinreducens</name>
    <dbReference type="NCBI Taxonomy" id="471855"/>
    <lineage>
        <taxon>Bacteria</taxon>
        <taxon>Bacillati</taxon>
        <taxon>Actinomycetota</taxon>
        <taxon>Coriobacteriia</taxon>
        <taxon>Eggerthellales</taxon>
        <taxon>Eggerthellaceae</taxon>
        <taxon>Slackia</taxon>
    </lineage>
</organism>
<dbReference type="RefSeq" id="WP_012797808.1">
    <property type="nucleotide sequence ID" value="NC_013165.1"/>
</dbReference>
<accession>C7N3W2</accession>
<dbReference type="STRING" id="471855.Shel_06440"/>
<dbReference type="AlphaFoldDB" id="C7N3W2"/>
<keyword evidence="2" id="KW-0378">Hydrolase</keyword>
<proteinExistence type="inferred from homology"/>
<evidence type="ECO:0000313" key="5">
    <source>
        <dbReference type="Proteomes" id="UP000002026"/>
    </source>
</evidence>
<reference evidence="4 5" key="1">
    <citation type="journal article" date="2009" name="Stand. Genomic Sci.">
        <title>Complete genome sequence of Slackia heliotrinireducens type strain (RHS 1).</title>
        <authorList>
            <person name="Pukall R."/>
            <person name="Lapidus A."/>
            <person name="Nolan M."/>
            <person name="Copeland A."/>
            <person name="Glavina Del Rio T."/>
            <person name="Lucas S."/>
            <person name="Chen F."/>
            <person name="Tice H."/>
            <person name="Cheng J.F."/>
            <person name="Chertkov O."/>
            <person name="Bruce D."/>
            <person name="Goodwin L."/>
            <person name="Kuske C."/>
            <person name="Brettin T."/>
            <person name="Detter J.C."/>
            <person name="Han C."/>
            <person name="Pitluck S."/>
            <person name="Pati A."/>
            <person name="Mavrommatis K."/>
            <person name="Ivanova N."/>
            <person name="Ovchinnikova G."/>
            <person name="Chen A."/>
            <person name="Palaniappan K."/>
            <person name="Schneider S."/>
            <person name="Rohde M."/>
            <person name="Chain P."/>
            <person name="D'haeseleer P."/>
            <person name="Goker M."/>
            <person name="Bristow J."/>
            <person name="Eisen J.A."/>
            <person name="Markowitz V."/>
            <person name="Kyrpides N.C."/>
            <person name="Klenk H.P."/>
            <person name="Hugenholtz P."/>
        </authorList>
    </citation>
    <scope>NUCLEOTIDE SEQUENCE [LARGE SCALE GENOMIC DNA]</scope>
    <source>
        <strain evidence="5">ATCC 29202 / DSM 20476 / NCTC 11029 / RHS 1</strain>
    </source>
</reference>
<dbReference type="Proteomes" id="UP000002026">
    <property type="component" value="Chromosome"/>
</dbReference>
<dbReference type="SUPFAM" id="SSF54637">
    <property type="entry name" value="Thioesterase/thiol ester dehydrase-isomerase"/>
    <property type="match status" value="1"/>
</dbReference>
<dbReference type="Pfam" id="PF03061">
    <property type="entry name" value="4HBT"/>
    <property type="match status" value="1"/>
</dbReference>
<dbReference type="CDD" id="cd03443">
    <property type="entry name" value="PaaI_thioesterase"/>
    <property type="match status" value="1"/>
</dbReference>
<keyword evidence="5" id="KW-1185">Reference proteome</keyword>
<dbReference type="InterPro" id="IPR006683">
    <property type="entry name" value="Thioestr_dom"/>
</dbReference>
<dbReference type="KEGG" id="shi:Shel_06440"/>
<dbReference type="GO" id="GO:0061522">
    <property type="term" value="F:1,4-dihydroxy-2-naphthoyl-CoA thioesterase activity"/>
    <property type="evidence" value="ECO:0007669"/>
    <property type="project" value="TreeGrafter"/>
</dbReference>
<dbReference type="HOGENOM" id="CLU_089876_13_1_11"/>